<reference evidence="2 3" key="1">
    <citation type="journal article" date="2018" name="Front. Microbiol.">
        <title>Hydrolytic Capabilities as a Key to Environmental Success: Chitinolytic and Cellulolytic Acidobacteria From Acidic Sub-arctic Soils and Boreal Peatlands.</title>
        <authorList>
            <person name="Belova S.E."/>
            <person name="Ravin N.V."/>
            <person name="Pankratov T.A."/>
            <person name="Rakitin A.L."/>
            <person name="Ivanova A.A."/>
            <person name="Beletsky A.V."/>
            <person name="Mardanov A.V."/>
            <person name="Sinninghe Damste J.S."/>
            <person name="Dedysh S.N."/>
        </authorList>
    </citation>
    <scope>NUCLEOTIDE SEQUENCE [LARGE SCALE GENOMIC DNA]</scope>
    <source>
        <strain evidence="2 3">SBC82</strain>
    </source>
</reference>
<evidence type="ECO:0008006" key="4">
    <source>
        <dbReference type="Google" id="ProtNLM"/>
    </source>
</evidence>
<dbReference type="KEGG" id="abas:ACPOL_2161"/>
<name>A0A2Z5FYJ5_9BACT</name>
<dbReference type="RefSeq" id="WP_236657366.1">
    <property type="nucleotide sequence ID" value="NZ_CP030840.1"/>
</dbReference>
<feature type="chain" id="PRO_5016299082" description="Helix-hairpin-helix domain-containing protein" evidence="1">
    <location>
        <begin position="28"/>
        <end position="106"/>
    </location>
</feature>
<evidence type="ECO:0000313" key="3">
    <source>
        <dbReference type="Proteomes" id="UP000253606"/>
    </source>
</evidence>
<dbReference type="SUPFAM" id="SSF81585">
    <property type="entry name" value="PsbU/PolX domain-like"/>
    <property type="match status" value="1"/>
</dbReference>
<dbReference type="Pfam" id="PF12836">
    <property type="entry name" value="HHH_3"/>
    <property type="match status" value="1"/>
</dbReference>
<dbReference type="Proteomes" id="UP000253606">
    <property type="component" value="Chromosome"/>
</dbReference>
<evidence type="ECO:0000256" key="1">
    <source>
        <dbReference type="SAM" id="SignalP"/>
    </source>
</evidence>
<organism evidence="2 3">
    <name type="scientific">Acidisarcina polymorpha</name>
    <dbReference type="NCBI Taxonomy" id="2211140"/>
    <lineage>
        <taxon>Bacteria</taxon>
        <taxon>Pseudomonadati</taxon>
        <taxon>Acidobacteriota</taxon>
        <taxon>Terriglobia</taxon>
        <taxon>Terriglobales</taxon>
        <taxon>Acidobacteriaceae</taxon>
        <taxon>Acidisarcina</taxon>
    </lineage>
</organism>
<feature type="signal peptide" evidence="1">
    <location>
        <begin position="1"/>
        <end position="27"/>
    </location>
</feature>
<proteinExistence type="predicted"/>
<accession>A0A2Z5FYJ5</accession>
<dbReference type="Gene3D" id="1.10.150.320">
    <property type="entry name" value="Photosystem II 12 kDa extrinsic protein"/>
    <property type="match status" value="1"/>
</dbReference>
<dbReference type="AlphaFoldDB" id="A0A2Z5FYJ5"/>
<dbReference type="EMBL" id="CP030840">
    <property type="protein sequence ID" value="AXC11485.1"/>
    <property type="molecule type" value="Genomic_DNA"/>
</dbReference>
<keyword evidence="1" id="KW-0732">Signal</keyword>
<evidence type="ECO:0000313" key="2">
    <source>
        <dbReference type="EMBL" id="AXC11485.1"/>
    </source>
</evidence>
<protein>
    <recommendedName>
        <fullName evidence="4">Helix-hairpin-helix domain-containing protein</fullName>
    </recommendedName>
</protein>
<gene>
    <name evidence="2" type="ORF">ACPOL_2161</name>
</gene>
<keyword evidence="3" id="KW-1185">Reference proteome</keyword>
<sequence length="106" mass="11152">MNIFRKTAPFMVAALLTLGGLTLSTSAQSTAKQGGSQAASNAMAAQVDINSATKDQLSALPGIGDVYSQKIIDGRPYRTKTELKTKHIIPAATYAKISSMIIAKHS</sequence>